<dbReference type="KEGG" id="fte:Fluta_2886"/>
<protein>
    <recommendedName>
        <fullName evidence="3">Secretion system C-terminal sorting domain-containing protein</fullName>
    </recommendedName>
</protein>
<dbReference type="InterPro" id="IPR026444">
    <property type="entry name" value="Secre_tail"/>
</dbReference>
<dbReference type="eggNOG" id="ENOG5030K08">
    <property type="taxonomic scope" value="Bacteria"/>
</dbReference>
<dbReference type="OrthoDB" id="6278496at2"/>
<organism evidence="4 5">
    <name type="scientific">Fluviicola taffensis (strain DSM 16823 / NCIMB 13979 / RW262)</name>
    <dbReference type="NCBI Taxonomy" id="755732"/>
    <lineage>
        <taxon>Bacteria</taxon>
        <taxon>Pseudomonadati</taxon>
        <taxon>Bacteroidota</taxon>
        <taxon>Flavobacteriia</taxon>
        <taxon>Flavobacteriales</taxon>
        <taxon>Crocinitomicaceae</taxon>
        <taxon>Fluviicola</taxon>
    </lineage>
</organism>
<dbReference type="HOGENOM" id="CLU_836006_0_0_10"/>
<keyword evidence="1 2" id="KW-0732">Signal</keyword>
<dbReference type="Proteomes" id="UP000007463">
    <property type="component" value="Chromosome"/>
</dbReference>
<proteinExistence type="predicted"/>
<feature type="domain" description="Secretion system C-terminal sorting" evidence="3">
    <location>
        <begin position="265"/>
        <end position="334"/>
    </location>
</feature>
<reference evidence="5" key="2">
    <citation type="submission" date="2011-02" db="EMBL/GenBank/DDBJ databases">
        <title>The complete genome of Fluviicola taffensis DSM 16823.</title>
        <authorList>
            <consortium name="US DOE Joint Genome Institute (JGI-PGF)"/>
            <person name="Lucas S."/>
            <person name="Copeland A."/>
            <person name="Lapidus A."/>
            <person name="Bruce D."/>
            <person name="Goodwin L."/>
            <person name="Pitluck S."/>
            <person name="Kyrpides N."/>
            <person name="Mavromatis K."/>
            <person name="Ivanova N."/>
            <person name="Mikhailova N."/>
            <person name="Pagani I."/>
            <person name="Chertkov O."/>
            <person name="Detter J.C."/>
            <person name="Han C."/>
            <person name="Tapia R."/>
            <person name="Land M."/>
            <person name="Hauser L."/>
            <person name="Markowitz V."/>
            <person name="Cheng J.-F."/>
            <person name="Hugenholtz P."/>
            <person name="Woyke T."/>
            <person name="Wu D."/>
            <person name="Tindall B."/>
            <person name="Pomrenke H.G."/>
            <person name="Brambilla E."/>
            <person name="Klenk H.-P."/>
            <person name="Eisen J.A."/>
        </authorList>
    </citation>
    <scope>NUCLEOTIDE SEQUENCE [LARGE SCALE GENOMIC DNA]</scope>
    <source>
        <strain evidence="5">DSM 16823 / RW262 / RW262</strain>
    </source>
</reference>
<sequence length="335" mass="35368" precursor="true">MKLNLLLATSLLTGAAFGQFTQANEPTIGNTRIMYVLDSNAVNYATATATWDYSTTIGYPNSSKTVLVVDATTTANASNYAGATKAIEIPGFTTSYFSSTASDRSSQGYVFETGPGQTVQVRFDANPAKLMNYPYALTNTLTDTYSGDSQVPVLGSAATSGTITTTVDGTGTLKLNATTTLNNITRFKIVDNATATTLAGPVVVERVQYEYYDLSVTTNGLPVFVHSNLKVTSNLFNLDQTLVMSSVAPDEYLALSKNNKATFGVYPNPANESVLISGLSGNETVSIIDMAGRTILTAQNAGTSQSFNVSDVQAGIYTVVVLSNGNATTKKLTIN</sequence>
<dbReference type="RefSeq" id="WP_013687634.1">
    <property type="nucleotide sequence ID" value="NC_015321.1"/>
</dbReference>
<dbReference type="STRING" id="755732.Fluta_2886"/>
<keyword evidence="5" id="KW-1185">Reference proteome</keyword>
<feature type="chain" id="PRO_5003283741" description="Secretion system C-terminal sorting domain-containing protein" evidence="2">
    <location>
        <begin position="19"/>
        <end position="335"/>
    </location>
</feature>
<dbReference type="NCBIfam" id="TIGR04183">
    <property type="entry name" value="Por_Secre_tail"/>
    <property type="match status" value="1"/>
</dbReference>
<dbReference type="Pfam" id="PF18962">
    <property type="entry name" value="Por_Secre_tail"/>
    <property type="match status" value="1"/>
</dbReference>
<evidence type="ECO:0000313" key="5">
    <source>
        <dbReference type="Proteomes" id="UP000007463"/>
    </source>
</evidence>
<name>F2IID9_FLUTR</name>
<feature type="signal peptide" evidence="2">
    <location>
        <begin position="1"/>
        <end position="18"/>
    </location>
</feature>
<dbReference type="EMBL" id="CP002542">
    <property type="protein sequence ID" value="AEA44865.1"/>
    <property type="molecule type" value="Genomic_DNA"/>
</dbReference>
<evidence type="ECO:0000256" key="1">
    <source>
        <dbReference type="ARBA" id="ARBA00022729"/>
    </source>
</evidence>
<evidence type="ECO:0000256" key="2">
    <source>
        <dbReference type="SAM" id="SignalP"/>
    </source>
</evidence>
<evidence type="ECO:0000313" key="4">
    <source>
        <dbReference type="EMBL" id="AEA44865.1"/>
    </source>
</evidence>
<evidence type="ECO:0000259" key="3">
    <source>
        <dbReference type="Pfam" id="PF18962"/>
    </source>
</evidence>
<accession>F2IID9</accession>
<dbReference type="AlphaFoldDB" id="F2IID9"/>
<gene>
    <name evidence="4" type="ordered locus">Fluta_2886</name>
</gene>
<reference evidence="4 5" key="1">
    <citation type="journal article" date="2011" name="Stand. Genomic Sci.">
        <title>Complete genome sequence of the gliding freshwater bacterium Fluviicola taffensis type strain (RW262).</title>
        <authorList>
            <person name="Woyke T."/>
            <person name="Chertkov O."/>
            <person name="Lapidus A."/>
            <person name="Nolan M."/>
            <person name="Lucas S."/>
            <person name="Del Rio T.G."/>
            <person name="Tice H."/>
            <person name="Cheng J.F."/>
            <person name="Tapia R."/>
            <person name="Han C."/>
            <person name="Goodwin L."/>
            <person name="Pitluck S."/>
            <person name="Liolios K."/>
            <person name="Pagani I."/>
            <person name="Ivanova N."/>
            <person name="Huntemann M."/>
            <person name="Mavromatis K."/>
            <person name="Mikhailova N."/>
            <person name="Pati A."/>
            <person name="Chen A."/>
            <person name="Palaniappan K."/>
            <person name="Land M."/>
            <person name="Hauser L."/>
            <person name="Brambilla E.M."/>
            <person name="Rohde M."/>
            <person name="Mwirichia R."/>
            <person name="Sikorski J."/>
            <person name="Tindall B.J."/>
            <person name="Goker M."/>
            <person name="Bristow J."/>
            <person name="Eisen J.A."/>
            <person name="Markowitz V."/>
            <person name="Hugenholtz P."/>
            <person name="Klenk H.P."/>
            <person name="Kyrpides N.C."/>
        </authorList>
    </citation>
    <scope>NUCLEOTIDE SEQUENCE [LARGE SCALE GENOMIC DNA]</scope>
    <source>
        <strain evidence="5">DSM 16823 / RW262 / RW262</strain>
    </source>
</reference>